<evidence type="ECO:0000313" key="2">
    <source>
        <dbReference type="EMBL" id="KKB42931.1"/>
    </source>
</evidence>
<protein>
    <recommendedName>
        <fullName evidence="4">YqzE family protein</fullName>
    </recommendedName>
</protein>
<dbReference type="InterPro" id="IPR025622">
    <property type="entry name" value="YqzE"/>
</dbReference>
<feature type="transmembrane region" description="Helical" evidence="1">
    <location>
        <begin position="36"/>
        <end position="53"/>
    </location>
</feature>
<keyword evidence="1" id="KW-0472">Membrane</keyword>
<dbReference type="Proteomes" id="UP000031563">
    <property type="component" value="Unassembled WGS sequence"/>
</dbReference>
<evidence type="ECO:0008006" key="4">
    <source>
        <dbReference type="Google" id="ProtNLM"/>
    </source>
</evidence>
<evidence type="ECO:0000313" key="3">
    <source>
        <dbReference type="Proteomes" id="UP000031563"/>
    </source>
</evidence>
<dbReference type="AlphaFoldDB" id="A0A0F5IBN8"/>
<accession>A0A0F5IBN8</accession>
<keyword evidence="1" id="KW-1133">Transmembrane helix</keyword>
<proteinExistence type="predicted"/>
<keyword evidence="1" id="KW-0812">Transmembrane</keyword>
<accession>A0A0F5HVG0</accession>
<name>A0A0F5IBN8_BACTR</name>
<organism evidence="2 3">
    <name type="scientific">Bacillus thermotolerans</name>
    <name type="common">Quasibacillus thermotolerans</name>
    <dbReference type="NCBI Taxonomy" id="1221996"/>
    <lineage>
        <taxon>Bacteria</taxon>
        <taxon>Bacillati</taxon>
        <taxon>Bacillota</taxon>
        <taxon>Bacilli</taxon>
        <taxon>Bacillales</taxon>
        <taxon>Bacillaceae</taxon>
        <taxon>Bacillus</taxon>
    </lineage>
</organism>
<comment type="caution">
    <text evidence="2">The sequence shown here is derived from an EMBL/GenBank/DDBJ whole genome shotgun (WGS) entry which is preliminary data.</text>
</comment>
<keyword evidence="3" id="KW-1185">Reference proteome</keyword>
<evidence type="ECO:0000256" key="1">
    <source>
        <dbReference type="SAM" id="Phobius"/>
    </source>
</evidence>
<dbReference type="RefSeq" id="WP_082090037.1">
    <property type="nucleotide sequence ID" value="NZ_JWIQ02000012.1"/>
</dbReference>
<dbReference type="STRING" id="1221996.QY95_03038"/>
<reference evidence="2" key="1">
    <citation type="submission" date="2015-02" db="EMBL/GenBank/DDBJ databases">
        <title>Genome Assembly of Bacillaceae bacterium MTCC 8252.</title>
        <authorList>
            <person name="Verma A."/>
            <person name="Khatri I."/>
            <person name="Mual P."/>
            <person name="Subramanian S."/>
            <person name="Krishnamurthi S."/>
        </authorList>
    </citation>
    <scope>NUCLEOTIDE SEQUENCE [LARGE SCALE GENOMIC DNA]</scope>
    <source>
        <strain evidence="2">MTCC 8252</strain>
    </source>
</reference>
<sequence>MNEVVRDCIQALFRYLQEPKDIRRERRQRKKAERAPLAYTWFGVLPWALRQLFVRK</sequence>
<dbReference type="Pfam" id="PF14038">
    <property type="entry name" value="YqzE"/>
    <property type="match status" value="1"/>
</dbReference>
<dbReference type="EMBL" id="JWIR02000006">
    <property type="protein sequence ID" value="KKB42931.1"/>
    <property type="molecule type" value="Genomic_DNA"/>
</dbReference>
<gene>
    <name evidence="2" type="ORF">QY95_03038</name>
</gene>